<evidence type="ECO:0000313" key="2">
    <source>
        <dbReference type="Proteomes" id="UP000289738"/>
    </source>
</evidence>
<gene>
    <name evidence="1" type="ORF">Ahy_B03g067657</name>
</gene>
<reference evidence="1 2" key="1">
    <citation type="submission" date="2019-01" db="EMBL/GenBank/DDBJ databases">
        <title>Sequencing of cultivated peanut Arachis hypogaea provides insights into genome evolution and oil improvement.</title>
        <authorList>
            <person name="Chen X."/>
        </authorList>
    </citation>
    <scope>NUCLEOTIDE SEQUENCE [LARGE SCALE GENOMIC DNA]</scope>
    <source>
        <strain evidence="2">cv. Fuhuasheng</strain>
        <tissue evidence="1">Leaves</tissue>
    </source>
</reference>
<proteinExistence type="predicted"/>
<protein>
    <recommendedName>
        <fullName evidence="3">Aminotransferase-like plant mobile domain-containing protein</fullName>
    </recommendedName>
</protein>
<dbReference type="Proteomes" id="UP000289738">
    <property type="component" value="Chromosome B03"/>
</dbReference>
<evidence type="ECO:0000313" key="1">
    <source>
        <dbReference type="EMBL" id="RYR22371.1"/>
    </source>
</evidence>
<evidence type="ECO:0008006" key="3">
    <source>
        <dbReference type="Google" id="ProtNLM"/>
    </source>
</evidence>
<keyword evidence="2" id="KW-1185">Reference proteome</keyword>
<name>A0A445A7E1_ARAHY</name>
<comment type="caution">
    <text evidence="1">The sequence shown here is derived from an EMBL/GenBank/DDBJ whole genome shotgun (WGS) entry which is preliminary data.</text>
</comment>
<dbReference type="EMBL" id="SDMP01000013">
    <property type="protein sequence ID" value="RYR22371.1"/>
    <property type="molecule type" value="Genomic_DNA"/>
</dbReference>
<sequence length="67" mass="8048">MTVHFTWFHEKFRVLPADASDDTVRIYTRAYITMLLFTHLFGDKSANRIYIRWLPFVAKLDKMDSYS</sequence>
<organism evidence="1 2">
    <name type="scientific">Arachis hypogaea</name>
    <name type="common">Peanut</name>
    <dbReference type="NCBI Taxonomy" id="3818"/>
    <lineage>
        <taxon>Eukaryota</taxon>
        <taxon>Viridiplantae</taxon>
        <taxon>Streptophyta</taxon>
        <taxon>Embryophyta</taxon>
        <taxon>Tracheophyta</taxon>
        <taxon>Spermatophyta</taxon>
        <taxon>Magnoliopsida</taxon>
        <taxon>eudicotyledons</taxon>
        <taxon>Gunneridae</taxon>
        <taxon>Pentapetalae</taxon>
        <taxon>rosids</taxon>
        <taxon>fabids</taxon>
        <taxon>Fabales</taxon>
        <taxon>Fabaceae</taxon>
        <taxon>Papilionoideae</taxon>
        <taxon>50 kb inversion clade</taxon>
        <taxon>dalbergioids sensu lato</taxon>
        <taxon>Dalbergieae</taxon>
        <taxon>Pterocarpus clade</taxon>
        <taxon>Arachis</taxon>
    </lineage>
</organism>
<dbReference type="AlphaFoldDB" id="A0A445A7E1"/>
<accession>A0A445A7E1</accession>